<comment type="caution">
    <text evidence="1">The sequence shown here is derived from an EMBL/GenBank/DDBJ whole genome shotgun (WGS) entry which is preliminary data.</text>
</comment>
<sequence length="72" mass="8572">MNKKVDLNGITIANIGKYNPLRRHSYSDFFYIDKQHNLITLFGRALELYRFFNEHSIKNLLRIVVNSEVEKD</sequence>
<keyword evidence="2" id="KW-1185">Reference proteome</keyword>
<accession>A0ABN7UB75</accession>
<dbReference type="Proteomes" id="UP000789901">
    <property type="component" value="Unassembled WGS sequence"/>
</dbReference>
<evidence type="ECO:0000313" key="2">
    <source>
        <dbReference type="Proteomes" id="UP000789901"/>
    </source>
</evidence>
<protein>
    <submittedName>
        <fullName evidence="1">4491_t:CDS:1</fullName>
    </submittedName>
</protein>
<gene>
    <name evidence="1" type="ORF">GMARGA_LOCUS4703</name>
</gene>
<name>A0ABN7UB75_GIGMA</name>
<evidence type="ECO:0000313" key="1">
    <source>
        <dbReference type="EMBL" id="CAG8554224.1"/>
    </source>
</evidence>
<proteinExistence type="predicted"/>
<organism evidence="1 2">
    <name type="scientific">Gigaspora margarita</name>
    <dbReference type="NCBI Taxonomy" id="4874"/>
    <lineage>
        <taxon>Eukaryota</taxon>
        <taxon>Fungi</taxon>
        <taxon>Fungi incertae sedis</taxon>
        <taxon>Mucoromycota</taxon>
        <taxon>Glomeromycotina</taxon>
        <taxon>Glomeromycetes</taxon>
        <taxon>Diversisporales</taxon>
        <taxon>Gigasporaceae</taxon>
        <taxon>Gigaspora</taxon>
    </lineage>
</organism>
<dbReference type="EMBL" id="CAJVQB010001878">
    <property type="protein sequence ID" value="CAG8554224.1"/>
    <property type="molecule type" value="Genomic_DNA"/>
</dbReference>
<reference evidence="1 2" key="1">
    <citation type="submission" date="2021-06" db="EMBL/GenBank/DDBJ databases">
        <authorList>
            <person name="Kallberg Y."/>
            <person name="Tangrot J."/>
            <person name="Rosling A."/>
        </authorList>
    </citation>
    <scope>NUCLEOTIDE SEQUENCE [LARGE SCALE GENOMIC DNA]</scope>
    <source>
        <strain evidence="1 2">120-4 pot B 10/14</strain>
    </source>
</reference>